<evidence type="ECO:0000313" key="6">
    <source>
        <dbReference type="EMBL" id="RUS81934.1"/>
    </source>
</evidence>
<evidence type="ECO:0000313" key="7">
    <source>
        <dbReference type="Proteomes" id="UP000271974"/>
    </source>
</evidence>
<accession>A0A3S0ZNG8</accession>
<dbReference type="PANTHER" id="PTHR15040">
    <property type="entry name" value="DERMATOPONTIN-RELATED"/>
    <property type="match status" value="1"/>
</dbReference>
<evidence type="ECO:0000256" key="2">
    <source>
        <dbReference type="ARBA" id="ARBA00008712"/>
    </source>
</evidence>
<dbReference type="GO" id="GO:0005615">
    <property type="term" value="C:extracellular space"/>
    <property type="evidence" value="ECO:0007669"/>
    <property type="project" value="TreeGrafter"/>
</dbReference>
<dbReference type="GO" id="GO:0030199">
    <property type="term" value="P:collagen fibril organization"/>
    <property type="evidence" value="ECO:0007669"/>
    <property type="project" value="TreeGrafter"/>
</dbReference>
<dbReference type="OrthoDB" id="5975249at2759"/>
<evidence type="ECO:0000256" key="3">
    <source>
        <dbReference type="ARBA" id="ARBA00022525"/>
    </source>
</evidence>
<evidence type="ECO:0008006" key="8">
    <source>
        <dbReference type="Google" id="ProtNLM"/>
    </source>
</evidence>
<sequence length="180" mass="20475">MSGRISLAPLVALVLALAISLPGALAGFANSYDGAFTFTCPAREAISGVYSEHSNWHEDRRFRFTCSPGPNNAISETCQWTGWVNQFERIVKYICPANWAITGVDSYHSRINEDRRFRFRCCQISDYRVSGCSMSPFLNQLDGVMDYSVPQDQVLVGWFSYTDSNYEDRRHKMMSCPLRQ</sequence>
<dbReference type="STRING" id="188477.A0A3S0ZNG8"/>
<reference evidence="6 7" key="1">
    <citation type="submission" date="2019-01" db="EMBL/GenBank/DDBJ databases">
        <title>A draft genome assembly of the solar-powered sea slug Elysia chlorotica.</title>
        <authorList>
            <person name="Cai H."/>
            <person name="Li Q."/>
            <person name="Fang X."/>
            <person name="Li J."/>
            <person name="Curtis N.E."/>
            <person name="Altenburger A."/>
            <person name="Shibata T."/>
            <person name="Feng M."/>
            <person name="Maeda T."/>
            <person name="Schwartz J.A."/>
            <person name="Shigenobu S."/>
            <person name="Lundholm N."/>
            <person name="Nishiyama T."/>
            <person name="Yang H."/>
            <person name="Hasebe M."/>
            <person name="Li S."/>
            <person name="Pierce S.K."/>
            <person name="Wang J."/>
        </authorList>
    </citation>
    <scope>NUCLEOTIDE SEQUENCE [LARGE SCALE GENOMIC DNA]</scope>
    <source>
        <strain evidence="6">EC2010</strain>
        <tissue evidence="6">Whole organism of an adult</tissue>
    </source>
</reference>
<dbReference type="EMBL" id="RQTK01000314">
    <property type="protein sequence ID" value="RUS81934.1"/>
    <property type="molecule type" value="Genomic_DNA"/>
</dbReference>
<protein>
    <recommendedName>
        <fullName evidence="8">Dermatopontin</fullName>
    </recommendedName>
</protein>
<dbReference type="Proteomes" id="UP000271974">
    <property type="component" value="Unassembled WGS sequence"/>
</dbReference>
<evidence type="ECO:0000256" key="1">
    <source>
        <dbReference type="ARBA" id="ARBA00004613"/>
    </source>
</evidence>
<gene>
    <name evidence="6" type="ORF">EGW08_010320</name>
</gene>
<dbReference type="InterPro" id="IPR026645">
    <property type="entry name" value="Dermatopontin"/>
</dbReference>
<organism evidence="6 7">
    <name type="scientific">Elysia chlorotica</name>
    <name type="common">Eastern emerald elysia</name>
    <name type="synonym">Sea slug</name>
    <dbReference type="NCBI Taxonomy" id="188477"/>
    <lineage>
        <taxon>Eukaryota</taxon>
        <taxon>Metazoa</taxon>
        <taxon>Spiralia</taxon>
        <taxon>Lophotrochozoa</taxon>
        <taxon>Mollusca</taxon>
        <taxon>Gastropoda</taxon>
        <taxon>Heterobranchia</taxon>
        <taxon>Euthyneura</taxon>
        <taxon>Panpulmonata</taxon>
        <taxon>Sacoglossa</taxon>
        <taxon>Placobranchoidea</taxon>
        <taxon>Plakobranchidae</taxon>
        <taxon>Elysia</taxon>
    </lineage>
</organism>
<keyword evidence="4" id="KW-1015">Disulfide bond</keyword>
<evidence type="ECO:0000256" key="5">
    <source>
        <dbReference type="SAM" id="SignalP"/>
    </source>
</evidence>
<keyword evidence="5" id="KW-0732">Signal</keyword>
<name>A0A3S0ZNG8_ELYCH</name>
<dbReference type="GO" id="GO:0031012">
    <property type="term" value="C:extracellular matrix"/>
    <property type="evidence" value="ECO:0007669"/>
    <property type="project" value="TreeGrafter"/>
</dbReference>
<keyword evidence="7" id="KW-1185">Reference proteome</keyword>
<evidence type="ECO:0000256" key="4">
    <source>
        <dbReference type="ARBA" id="ARBA00023157"/>
    </source>
</evidence>
<comment type="subcellular location">
    <subcellularLocation>
        <location evidence="1">Secreted</location>
    </subcellularLocation>
</comment>
<comment type="caution">
    <text evidence="6">The sequence shown here is derived from an EMBL/GenBank/DDBJ whole genome shotgun (WGS) entry which is preliminary data.</text>
</comment>
<dbReference type="PANTHER" id="PTHR15040:SF1">
    <property type="entry name" value="DERMATOPONTIN-LIKE ISOFORM X1"/>
    <property type="match status" value="1"/>
</dbReference>
<feature type="signal peptide" evidence="5">
    <location>
        <begin position="1"/>
        <end position="26"/>
    </location>
</feature>
<dbReference type="AlphaFoldDB" id="A0A3S0ZNG8"/>
<proteinExistence type="inferred from homology"/>
<dbReference type="Pfam" id="PF14704">
    <property type="entry name" value="DERM"/>
    <property type="match status" value="1"/>
</dbReference>
<comment type="similarity">
    <text evidence="2">Belongs to the dermatopontin family.</text>
</comment>
<keyword evidence="3" id="KW-0964">Secreted</keyword>
<feature type="chain" id="PRO_5018720015" description="Dermatopontin" evidence="5">
    <location>
        <begin position="27"/>
        <end position="180"/>
    </location>
</feature>